<feature type="compositionally biased region" description="Low complexity" evidence="9">
    <location>
        <begin position="87"/>
        <end position="97"/>
    </location>
</feature>
<evidence type="ECO:0000256" key="1">
    <source>
        <dbReference type="ARBA" id="ARBA00004123"/>
    </source>
</evidence>
<dbReference type="InterPro" id="IPR005135">
    <property type="entry name" value="Endo/exonuclease/phosphatase"/>
</dbReference>
<comment type="subcellular location">
    <subcellularLocation>
        <location evidence="1">Nucleus</location>
    </subcellularLocation>
</comment>
<evidence type="ECO:0000313" key="12">
    <source>
        <dbReference type="Proteomes" id="UP000663866"/>
    </source>
</evidence>
<sequence>MFQLVTCYSPPAESIPLDLFDRLLQHNPNSIFTGDLNAKHSSWSKSIENQKGRALFNWLSSSQTHTSLKIINNVEINLKQNSLGTTRVSTNNTTSSTPQITLNTSQLSSSEGKQLNESSETDEMKCSDNEQTPRTVQNIEEVKNNKASVWKHFDQLDENVYMCQLCYKSIKIMNHNDCNLRSHLGRQHNMPELMYNSQRQQLIPKPSQIKPEKKRELHEAAIDCIITDGRSFNDFRRPGMDKFLNVIYPGYRGPTRKTVRRHLDKAYHQYRQQLRTVLARTDAIAITVDIWTKNKISFICLTGHAFNKSYETIPLVLGFRQFHGPHRSKKITKYILYELKK</sequence>
<dbReference type="GO" id="GO:0003677">
    <property type="term" value="F:DNA binding"/>
    <property type="evidence" value="ECO:0007669"/>
    <property type="project" value="InterPro"/>
</dbReference>
<dbReference type="Pfam" id="PF02892">
    <property type="entry name" value="zf-BED"/>
    <property type="match status" value="1"/>
</dbReference>
<evidence type="ECO:0000256" key="4">
    <source>
        <dbReference type="ARBA" id="ARBA00022833"/>
    </source>
</evidence>
<dbReference type="AlphaFoldDB" id="A0A820B593"/>
<dbReference type="GO" id="GO:0003824">
    <property type="term" value="F:catalytic activity"/>
    <property type="evidence" value="ECO:0007669"/>
    <property type="project" value="InterPro"/>
</dbReference>
<accession>A0A820B593</accession>
<keyword evidence="2" id="KW-0479">Metal-binding</keyword>
<dbReference type="InterPro" id="IPR052035">
    <property type="entry name" value="ZnF_BED_domain_contain"/>
</dbReference>
<evidence type="ECO:0000256" key="6">
    <source>
        <dbReference type="ARBA" id="ARBA00023163"/>
    </source>
</evidence>
<dbReference type="InterPro" id="IPR003656">
    <property type="entry name" value="Znf_BED"/>
</dbReference>
<dbReference type="EMBL" id="CAJOBG010006887">
    <property type="protein sequence ID" value="CAF4200613.1"/>
    <property type="molecule type" value="Genomic_DNA"/>
</dbReference>
<dbReference type="SUPFAM" id="SSF56219">
    <property type="entry name" value="DNase I-like"/>
    <property type="match status" value="1"/>
</dbReference>
<dbReference type="Proteomes" id="UP000663866">
    <property type="component" value="Unassembled WGS sequence"/>
</dbReference>
<name>A0A820B593_9BILA</name>
<proteinExistence type="predicted"/>
<dbReference type="PROSITE" id="PS50808">
    <property type="entry name" value="ZF_BED"/>
    <property type="match status" value="1"/>
</dbReference>
<dbReference type="GO" id="GO:0005634">
    <property type="term" value="C:nucleus"/>
    <property type="evidence" value="ECO:0007669"/>
    <property type="project" value="UniProtKB-SubCell"/>
</dbReference>
<feature type="region of interest" description="Disordered" evidence="9">
    <location>
        <begin position="87"/>
        <end position="132"/>
    </location>
</feature>
<comment type="caution">
    <text evidence="11">The sequence shown here is derived from an EMBL/GenBank/DDBJ whole genome shotgun (WGS) entry which is preliminary data.</text>
</comment>
<evidence type="ECO:0000256" key="2">
    <source>
        <dbReference type="ARBA" id="ARBA00022723"/>
    </source>
</evidence>
<keyword evidence="7" id="KW-0539">Nucleus</keyword>
<organism evidence="11 12">
    <name type="scientific">Rotaria magnacalcarata</name>
    <dbReference type="NCBI Taxonomy" id="392030"/>
    <lineage>
        <taxon>Eukaryota</taxon>
        <taxon>Metazoa</taxon>
        <taxon>Spiralia</taxon>
        <taxon>Gnathifera</taxon>
        <taxon>Rotifera</taxon>
        <taxon>Eurotatoria</taxon>
        <taxon>Bdelloidea</taxon>
        <taxon>Philodinida</taxon>
        <taxon>Philodinidae</taxon>
        <taxon>Rotaria</taxon>
    </lineage>
</organism>
<evidence type="ECO:0000259" key="10">
    <source>
        <dbReference type="PROSITE" id="PS50808"/>
    </source>
</evidence>
<reference evidence="11" key="1">
    <citation type="submission" date="2021-02" db="EMBL/GenBank/DDBJ databases">
        <authorList>
            <person name="Nowell W R."/>
        </authorList>
    </citation>
    <scope>NUCLEOTIDE SEQUENCE</scope>
</reference>
<feature type="compositionally biased region" description="Polar residues" evidence="9">
    <location>
        <begin position="98"/>
        <end position="118"/>
    </location>
</feature>
<gene>
    <name evidence="11" type="ORF">OVN521_LOCUS26374</name>
</gene>
<dbReference type="GO" id="GO:0008270">
    <property type="term" value="F:zinc ion binding"/>
    <property type="evidence" value="ECO:0007669"/>
    <property type="project" value="UniProtKB-KW"/>
</dbReference>
<evidence type="ECO:0000256" key="5">
    <source>
        <dbReference type="ARBA" id="ARBA00023015"/>
    </source>
</evidence>
<dbReference type="PANTHER" id="PTHR46481">
    <property type="entry name" value="ZINC FINGER BED DOMAIN-CONTAINING PROTEIN 4"/>
    <property type="match status" value="1"/>
</dbReference>
<keyword evidence="6" id="KW-0804">Transcription</keyword>
<evidence type="ECO:0000256" key="8">
    <source>
        <dbReference type="PROSITE-ProRule" id="PRU00027"/>
    </source>
</evidence>
<feature type="domain" description="BED-type" evidence="10">
    <location>
        <begin position="144"/>
        <end position="188"/>
    </location>
</feature>
<evidence type="ECO:0000256" key="7">
    <source>
        <dbReference type="ARBA" id="ARBA00023242"/>
    </source>
</evidence>
<keyword evidence="4" id="KW-0862">Zinc</keyword>
<evidence type="ECO:0000313" key="11">
    <source>
        <dbReference type="EMBL" id="CAF4200613.1"/>
    </source>
</evidence>
<keyword evidence="12" id="KW-1185">Reference proteome</keyword>
<dbReference type="Pfam" id="PF14529">
    <property type="entry name" value="Exo_endo_phos_2"/>
    <property type="match status" value="1"/>
</dbReference>
<protein>
    <recommendedName>
        <fullName evidence="10">BED-type domain-containing protein</fullName>
    </recommendedName>
</protein>
<keyword evidence="3 8" id="KW-0863">Zinc-finger</keyword>
<dbReference type="PANTHER" id="PTHR46481:SF10">
    <property type="entry name" value="ZINC FINGER BED DOMAIN-CONTAINING PROTEIN 39"/>
    <property type="match status" value="1"/>
</dbReference>
<evidence type="ECO:0000256" key="3">
    <source>
        <dbReference type="ARBA" id="ARBA00022771"/>
    </source>
</evidence>
<evidence type="ECO:0000256" key="9">
    <source>
        <dbReference type="SAM" id="MobiDB-lite"/>
    </source>
</evidence>
<dbReference type="InterPro" id="IPR036691">
    <property type="entry name" value="Endo/exonu/phosph_ase_sf"/>
</dbReference>
<keyword evidence="5" id="KW-0805">Transcription regulation</keyword>
<dbReference type="Gene3D" id="3.60.10.10">
    <property type="entry name" value="Endonuclease/exonuclease/phosphatase"/>
    <property type="match status" value="1"/>
</dbReference>